<protein>
    <submittedName>
        <fullName evidence="2">Uncharacterized protein</fullName>
    </submittedName>
</protein>
<reference evidence="3" key="1">
    <citation type="submission" date="2018-11" db="EMBL/GenBank/DDBJ databases">
        <title>Phylogenetic, genomic, and biogeographic characterization of a novel and ubiquitous marine invertebrate-associated Rickettsiales parasite, Candidatus Marinoinvertebrata rohwerii, gen. nov., sp. nov.</title>
        <authorList>
            <person name="Klinges J.G."/>
            <person name="Rosales S.M."/>
            <person name="Mcminds R."/>
            <person name="Shaver E.C."/>
            <person name="Shantz A."/>
            <person name="Peters E.C."/>
            <person name="Burkepile D.E."/>
            <person name="Silliman B.R."/>
            <person name="Vega Thurber R.L."/>
        </authorList>
    </citation>
    <scope>NUCLEOTIDE SEQUENCE [LARGE SCALE GENOMIC DNA]</scope>
    <source>
        <strain evidence="3">a_cerv_44</strain>
    </source>
</reference>
<evidence type="ECO:0000256" key="1">
    <source>
        <dbReference type="SAM" id="Phobius"/>
    </source>
</evidence>
<dbReference type="AlphaFoldDB" id="A0A3R9ZQX2"/>
<accession>A0A3R9ZQX2</accession>
<sequence>MSYDNSKIEVGTNRSITDSLKNGVDYAISILNSANKWLNDPFKFPVAEADSVFVMSLVAYEISIVILFLPLQIQIGGYGVHQAQALHIRL</sequence>
<keyword evidence="3" id="KW-1185">Reference proteome</keyword>
<evidence type="ECO:0000313" key="3">
    <source>
        <dbReference type="Proteomes" id="UP000279470"/>
    </source>
</evidence>
<evidence type="ECO:0000313" key="2">
    <source>
        <dbReference type="EMBL" id="RST70940.1"/>
    </source>
</evidence>
<comment type="caution">
    <text evidence="2">The sequence shown here is derived from an EMBL/GenBank/DDBJ whole genome shotgun (WGS) entry which is preliminary data.</text>
</comment>
<keyword evidence="1" id="KW-0812">Transmembrane</keyword>
<dbReference type="RefSeq" id="WP_126044338.1">
    <property type="nucleotide sequence ID" value="NZ_RXFM01000010.1"/>
</dbReference>
<name>A0A3R9ZQX2_9RICK</name>
<proteinExistence type="predicted"/>
<gene>
    <name evidence="2" type="ORF">EIC27_01200</name>
</gene>
<dbReference type="Proteomes" id="UP000279470">
    <property type="component" value="Unassembled WGS sequence"/>
</dbReference>
<organism evidence="2 3">
    <name type="scientific">Candidatus Aquarickettsia rohweri</name>
    <dbReference type="NCBI Taxonomy" id="2602574"/>
    <lineage>
        <taxon>Bacteria</taxon>
        <taxon>Pseudomonadati</taxon>
        <taxon>Pseudomonadota</taxon>
        <taxon>Alphaproteobacteria</taxon>
        <taxon>Rickettsiales</taxon>
        <taxon>Candidatus Midichloriaceae</taxon>
        <taxon>Candidatus Aquarickettsia</taxon>
    </lineage>
</organism>
<keyword evidence="1" id="KW-1133">Transmembrane helix</keyword>
<feature type="transmembrane region" description="Helical" evidence="1">
    <location>
        <begin position="52"/>
        <end position="71"/>
    </location>
</feature>
<dbReference type="EMBL" id="RXFM01000010">
    <property type="protein sequence ID" value="RST70940.1"/>
    <property type="molecule type" value="Genomic_DNA"/>
</dbReference>
<keyword evidence="1" id="KW-0472">Membrane</keyword>